<evidence type="ECO:0000313" key="2">
    <source>
        <dbReference type="EMBL" id="KAG9189179.1"/>
    </source>
</evidence>
<protein>
    <submittedName>
        <fullName evidence="2">Uncharacterized protein</fullName>
    </submittedName>
</protein>
<dbReference type="EMBL" id="JAANER010000005">
    <property type="protein sequence ID" value="KAG9189179.1"/>
    <property type="molecule type" value="Genomic_DNA"/>
</dbReference>
<feature type="region of interest" description="Disordered" evidence="1">
    <location>
        <begin position="118"/>
        <end position="161"/>
    </location>
</feature>
<accession>A0AAD4I9M7</accession>
<keyword evidence="3" id="KW-1185">Reference proteome</keyword>
<feature type="compositionally biased region" description="Basic and acidic residues" evidence="1">
    <location>
        <begin position="143"/>
        <end position="159"/>
    </location>
</feature>
<sequence length="204" mass="23451">MNDGENTLLSLTVSRELAIKIKIALSMGRHHRLSAHHTKIKWQELENEIFDNKGLVDTLEFELQLKKEFEVWMDAGLLKQYERVNFGDDLTALEIANRRYLSIAVDDQTMEDFEPRLRSPVRSDQSINHEPEPPDAGQRGGRRRDTSVDRDRNRGRDINDEASGMYFTVLGGLAEAATHPRAGRRDEIGARTSEHDRLNEERDL</sequence>
<reference evidence="2" key="1">
    <citation type="submission" date="2021-07" db="EMBL/GenBank/DDBJ databases">
        <title>Genome Resource of American Ginseng Black Spot Pathogen Alternaria panax.</title>
        <authorList>
            <person name="Qiu C."/>
            <person name="Wang W."/>
            <person name="Liu Z."/>
        </authorList>
    </citation>
    <scope>NUCLEOTIDE SEQUENCE</scope>
    <source>
        <strain evidence="2">BNCC115425</strain>
    </source>
</reference>
<evidence type="ECO:0000313" key="3">
    <source>
        <dbReference type="Proteomes" id="UP001199106"/>
    </source>
</evidence>
<feature type="compositionally biased region" description="Basic and acidic residues" evidence="1">
    <location>
        <begin position="183"/>
        <end position="204"/>
    </location>
</feature>
<feature type="region of interest" description="Disordered" evidence="1">
    <location>
        <begin position="177"/>
        <end position="204"/>
    </location>
</feature>
<gene>
    <name evidence="2" type="ORF">G6011_06047</name>
</gene>
<dbReference type="Proteomes" id="UP001199106">
    <property type="component" value="Unassembled WGS sequence"/>
</dbReference>
<proteinExistence type="predicted"/>
<evidence type="ECO:0000256" key="1">
    <source>
        <dbReference type="SAM" id="MobiDB-lite"/>
    </source>
</evidence>
<name>A0AAD4I9M7_9PLEO</name>
<organism evidence="2 3">
    <name type="scientific">Alternaria panax</name>
    <dbReference type="NCBI Taxonomy" id="48097"/>
    <lineage>
        <taxon>Eukaryota</taxon>
        <taxon>Fungi</taxon>
        <taxon>Dikarya</taxon>
        <taxon>Ascomycota</taxon>
        <taxon>Pezizomycotina</taxon>
        <taxon>Dothideomycetes</taxon>
        <taxon>Pleosporomycetidae</taxon>
        <taxon>Pleosporales</taxon>
        <taxon>Pleosporineae</taxon>
        <taxon>Pleosporaceae</taxon>
        <taxon>Alternaria</taxon>
        <taxon>Alternaria sect. Panax</taxon>
    </lineage>
</organism>
<comment type="caution">
    <text evidence="2">The sequence shown here is derived from an EMBL/GenBank/DDBJ whole genome shotgun (WGS) entry which is preliminary data.</text>
</comment>
<dbReference type="AlphaFoldDB" id="A0AAD4I9M7"/>